<feature type="compositionally biased region" description="Low complexity" evidence="1">
    <location>
        <begin position="46"/>
        <end position="59"/>
    </location>
</feature>
<proteinExistence type="predicted"/>
<dbReference type="EMBL" id="MHKB01000015">
    <property type="protein sequence ID" value="OGY78475.1"/>
    <property type="molecule type" value="Genomic_DNA"/>
</dbReference>
<feature type="compositionally biased region" description="Polar residues" evidence="1">
    <location>
        <begin position="26"/>
        <end position="45"/>
    </location>
</feature>
<accession>A0A1G2APA7</accession>
<sequence>MSPRIYASFAFLFLLAGCSRTLTNTSIPSNESTEVPKTETNVTVDTSTSALTNATNSPSEPETNSTDLPPIEPIVPGADAFVGSWQSPCLIPDKNSPYAEQHFFTFTANGTATHKRETFYKTTCSGPDDTLTDNYTYTVPEPGQIDLADTDSGQTLYDIYQFDRFTLKFGHGFRNTLPYPSTVGSAPSDRLNTINNYIVYSKVE</sequence>
<feature type="region of interest" description="Disordered" evidence="1">
    <location>
        <begin position="26"/>
        <end position="68"/>
    </location>
</feature>
<dbReference type="STRING" id="1798540.A3B74_02150"/>
<name>A0A1G2APA7_9BACT</name>
<protein>
    <recommendedName>
        <fullName evidence="5">Lipocalin-like domain-containing protein</fullName>
    </recommendedName>
</protein>
<feature type="chain" id="PRO_5009581929" description="Lipocalin-like domain-containing protein" evidence="2">
    <location>
        <begin position="22"/>
        <end position="204"/>
    </location>
</feature>
<evidence type="ECO:0000256" key="1">
    <source>
        <dbReference type="SAM" id="MobiDB-lite"/>
    </source>
</evidence>
<dbReference type="PROSITE" id="PS51257">
    <property type="entry name" value="PROKAR_LIPOPROTEIN"/>
    <property type="match status" value="1"/>
</dbReference>
<organism evidence="3 4">
    <name type="scientific">Candidatus Kerfeldbacteria bacterium RIFCSPHIGHO2_02_FULL_42_14</name>
    <dbReference type="NCBI Taxonomy" id="1798540"/>
    <lineage>
        <taxon>Bacteria</taxon>
        <taxon>Candidatus Kerfeldiibacteriota</taxon>
    </lineage>
</organism>
<keyword evidence="2" id="KW-0732">Signal</keyword>
<gene>
    <name evidence="3" type="ORF">A3B74_02150</name>
</gene>
<dbReference type="AlphaFoldDB" id="A0A1G2APA7"/>
<dbReference type="Proteomes" id="UP000177165">
    <property type="component" value="Unassembled WGS sequence"/>
</dbReference>
<evidence type="ECO:0000256" key="2">
    <source>
        <dbReference type="SAM" id="SignalP"/>
    </source>
</evidence>
<evidence type="ECO:0000313" key="4">
    <source>
        <dbReference type="Proteomes" id="UP000177165"/>
    </source>
</evidence>
<evidence type="ECO:0008006" key="5">
    <source>
        <dbReference type="Google" id="ProtNLM"/>
    </source>
</evidence>
<evidence type="ECO:0000313" key="3">
    <source>
        <dbReference type="EMBL" id="OGY78475.1"/>
    </source>
</evidence>
<comment type="caution">
    <text evidence="3">The sequence shown here is derived from an EMBL/GenBank/DDBJ whole genome shotgun (WGS) entry which is preliminary data.</text>
</comment>
<feature type="signal peptide" evidence="2">
    <location>
        <begin position="1"/>
        <end position="21"/>
    </location>
</feature>
<reference evidence="3 4" key="1">
    <citation type="journal article" date="2016" name="Nat. Commun.">
        <title>Thousands of microbial genomes shed light on interconnected biogeochemical processes in an aquifer system.</title>
        <authorList>
            <person name="Anantharaman K."/>
            <person name="Brown C.T."/>
            <person name="Hug L.A."/>
            <person name="Sharon I."/>
            <person name="Castelle C.J."/>
            <person name="Probst A.J."/>
            <person name="Thomas B.C."/>
            <person name="Singh A."/>
            <person name="Wilkins M.J."/>
            <person name="Karaoz U."/>
            <person name="Brodie E.L."/>
            <person name="Williams K.H."/>
            <person name="Hubbard S.S."/>
            <person name="Banfield J.F."/>
        </authorList>
    </citation>
    <scope>NUCLEOTIDE SEQUENCE [LARGE SCALE GENOMIC DNA]</scope>
</reference>